<dbReference type="EMBL" id="CP049056">
    <property type="protein sequence ID" value="QIE54788.1"/>
    <property type="molecule type" value="Genomic_DNA"/>
</dbReference>
<gene>
    <name evidence="2" type="ORF">G5B40_04615</name>
</gene>
<proteinExistence type="predicted"/>
<dbReference type="AlphaFoldDB" id="A0A7L5BVF4"/>
<protein>
    <recommendedName>
        <fullName evidence="4">Ferric reductase like transmembrane component</fullName>
    </recommendedName>
</protein>
<reference evidence="2 3" key="1">
    <citation type="submission" date="2020-02" db="EMBL/GenBank/DDBJ databases">
        <title>complete genome sequence of Rhodobacteraceae bacterium.</title>
        <authorList>
            <person name="Park J."/>
            <person name="Kim Y.-S."/>
            <person name="Kim K.-H."/>
        </authorList>
    </citation>
    <scope>NUCLEOTIDE SEQUENCE [LARGE SCALE GENOMIC DNA]</scope>
    <source>
        <strain evidence="2 3">RR4-56</strain>
    </source>
</reference>
<dbReference type="KEGG" id="hdh:G5B40_04615"/>
<evidence type="ECO:0000313" key="3">
    <source>
        <dbReference type="Proteomes" id="UP000503336"/>
    </source>
</evidence>
<feature type="transmembrane region" description="Helical" evidence="1">
    <location>
        <begin position="44"/>
        <end position="65"/>
    </location>
</feature>
<feature type="transmembrane region" description="Helical" evidence="1">
    <location>
        <begin position="20"/>
        <end position="38"/>
    </location>
</feature>
<keyword evidence="3" id="KW-1185">Reference proteome</keyword>
<feature type="transmembrane region" description="Helical" evidence="1">
    <location>
        <begin position="252"/>
        <end position="278"/>
    </location>
</feature>
<dbReference type="Proteomes" id="UP000503336">
    <property type="component" value="Chromosome"/>
</dbReference>
<feature type="transmembrane region" description="Helical" evidence="1">
    <location>
        <begin position="110"/>
        <end position="130"/>
    </location>
</feature>
<name>A0A7L5BVF4_9RHOB</name>
<sequence length="279" mass="30912">MSAHVSFLAHERFRWFKRSAWLCLITIVVYSAYAPVGGRNGGTWVGYGLGGLGLLLILWLAWLGVKKRGFSSGAYTIRGWTSAHVYLGLSLIVVATLHTGFEFGWNVHTLAYALMMAVIISGGFGVFAYLRYPRVMSENMSGRSAAALRQEMAELDVRIARLTQRLPDKFAEAARISLEGTRIGGGFFQLLGGSSKRCGSARAREMARAEAEALEETEQQATATEMVSALSRKAEIAQRLRRDLSYKAVMDVWLWIHVPLTLGLIATLAAHVLIVFFYW</sequence>
<dbReference type="RefSeq" id="WP_165095624.1">
    <property type="nucleotide sequence ID" value="NZ_CP049056.1"/>
</dbReference>
<organism evidence="2 3">
    <name type="scientific">Pikeienuella piscinae</name>
    <dbReference type="NCBI Taxonomy" id="2748098"/>
    <lineage>
        <taxon>Bacteria</taxon>
        <taxon>Pseudomonadati</taxon>
        <taxon>Pseudomonadota</taxon>
        <taxon>Alphaproteobacteria</taxon>
        <taxon>Rhodobacterales</taxon>
        <taxon>Paracoccaceae</taxon>
        <taxon>Pikeienuella</taxon>
    </lineage>
</organism>
<evidence type="ECO:0000313" key="2">
    <source>
        <dbReference type="EMBL" id="QIE54788.1"/>
    </source>
</evidence>
<evidence type="ECO:0000256" key="1">
    <source>
        <dbReference type="SAM" id="Phobius"/>
    </source>
</evidence>
<keyword evidence="1" id="KW-0812">Transmembrane</keyword>
<accession>A0A7L5BVF4</accession>
<feature type="transmembrane region" description="Helical" evidence="1">
    <location>
        <begin position="77"/>
        <end position="98"/>
    </location>
</feature>
<keyword evidence="1" id="KW-1133">Transmembrane helix</keyword>
<evidence type="ECO:0008006" key="4">
    <source>
        <dbReference type="Google" id="ProtNLM"/>
    </source>
</evidence>
<keyword evidence="1" id="KW-0472">Membrane</keyword>